<dbReference type="InterPro" id="IPR033133">
    <property type="entry name" value="PUM-HD"/>
</dbReference>
<dbReference type="CDD" id="cd07920">
    <property type="entry name" value="Pumilio"/>
    <property type="match status" value="1"/>
</dbReference>
<feature type="repeat" description="Pumilio" evidence="7">
    <location>
        <begin position="227"/>
        <end position="262"/>
    </location>
</feature>
<dbReference type="SUPFAM" id="SSF48371">
    <property type="entry name" value="ARM repeat"/>
    <property type="match status" value="1"/>
</dbReference>
<evidence type="ECO:0000256" key="6">
    <source>
        <dbReference type="ARBA" id="ARBA00022884"/>
    </source>
</evidence>
<gene>
    <name evidence="10" type="ORF">CBOVIS_LOCUS1139</name>
</gene>
<dbReference type="Pfam" id="PF00806">
    <property type="entry name" value="PUF"/>
    <property type="match status" value="8"/>
</dbReference>
<feature type="repeat" description="Pumilio" evidence="7">
    <location>
        <begin position="116"/>
        <end position="151"/>
    </location>
</feature>
<name>A0A8S1E7I9_9PELO</name>
<dbReference type="GO" id="GO:0030154">
    <property type="term" value="P:cell differentiation"/>
    <property type="evidence" value="ECO:0007669"/>
    <property type="project" value="UniProtKB-KW"/>
</dbReference>
<feature type="repeat" description="Pumilio" evidence="7">
    <location>
        <begin position="80"/>
        <end position="115"/>
    </location>
</feature>
<dbReference type="GO" id="GO:0010608">
    <property type="term" value="P:post-transcriptional regulation of gene expression"/>
    <property type="evidence" value="ECO:0007669"/>
    <property type="project" value="TreeGrafter"/>
</dbReference>
<dbReference type="OrthoDB" id="668540at2759"/>
<dbReference type="PANTHER" id="PTHR12537">
    <property type="entry name" value="RNA BINDING PROTEIN PUMILIO-RELATED"/>
    <property type="match status" value="1"/>
</dbReference>
<feature type="repeat" description="Pumilio" evidence="7">
    <location>
        <begin position="44"/>
        <end position="79"/>
    </location>
</feature>
<keyword evidence="3" id="KW-0963">Cytoplasm</keyword>
<dbReference type="AlphaFoldDB" id="A0A8S1E7I9"/>
<dbReference type="PROSITE" id="PS50302">
    <property type="entry name" value="PUM"/>
    <property type="match status" value="8"/>
</dbReference>
<keyword evidence="6" id="KW-0694">RNA-binding</keyword>
<dbReference type="InterPro" id="IPR001313">
    <property type="entry name" value="Pumilio_RNA-bd_rpt"/>
</dbReference>
<reference evidence="10 11" key="1">
    <citation type="submission" date="2020-04" db="EMBL/GenBank/DDBJ databases">
        <authorList>
            <person name="Laetsch R D."/>
            <person name="Stevens L."/>
            <person name="Kumar S."/>
            <person name="Blaxter L. M."/>
        </authorList>
    </citation>
    <scope>NUCLEOTIDE SEQUENCE [LARGE SCALE GENOMIC DNA]</scope>
</reference>
<keyword evidence="11" id="KW-1185">Reference proteome</keyword>
<evidence type="ECO:0000259" key="9">
    <source>
        <dbReference type="PROSITE" id="PS50303"/>
    </source>
</evidence>
<dbReference type="SMART" id="SM00025">
    <property type="entry name" value="Pumilio"/>
    <property type="match status" value="8"/>
</dbReference>
<feature type="compositionally biased region" description="Basic and acidic residues" evidence="8">
    <location>
        <begin position="954"/>
        <end position="965"/>
    </location>
</feature>
<dbReference type="InterPro" id="IPR011989">
    <property type="entry name" value="ARM-like"/>
</dbReference>
<dbReference type="InterPro" id="IPR033712">
    <property type="entry name" value="Pumilio_RNA-bd"/>
</dbReference>
<feature type="repeat" description="Pumilio" evidence="7">
    <location>
        <begin position="8"/>
        <end position="43"/>
    </location>
</feature>
<protein>
    <recommendedName>
        <fullName evidence="9">PUM-HD domain-containing protein</fullName>
    </recommendedName>
</protein>
<proteinExistence type="predicted"/>
<dbReference type="GO" id="GO:0003730">
    <property type="term" value="F:mRNA 3'-UTR binding"/>
    <property type="evidence" value="ECO:0007669"/>
    <property type="project" value="TreeGrafter"/>
</dbReference>
<dbReference type="GO" id="GO:0005737">
    <property type="term" value="C:cytoplasm"/>
    <property type="evidence" value="ECO:0007669"/>
    <property type="project" value="UniProtKB-SubCell"/>
</dbReference>
<dbReference type="PROSITE" id="PS50303">
    <property type="entry name" value="PUM_HD"/>
    <property type="match status" value="1"/>
</dbReference>
<comment type="caution">
    <text evidence="10">The sequence shown here is derived from an EMBL/GenBank/DDBJ whole genome shotgun (WGS) entry which is preliminary data.</text>
</comment>
<accession>A0A8S1E7I9</accession>
<dbReference type="GO" id="GO:0005634">
    <property type="term" value="C:nucleus"/>
    <property type="evidence" value="ECO:0007669"/>
    <property type="project" value="TreeGrafter"/>
</dbReference>
<dbReference type="EMBL" id="CADEPM010000001">
    <property type="protein sequence ID" value="CAB3397775.1"/>
    <property type="molecule type" value="Genomic_DNA"/>
</dbReference>
<dbReference type="InterPro" id="IPR016024">
    <property type="entry name" value="ARM-type_fold"/>
</dbReference>
<evidence type="ECO:0000256" key="5">
    <source>
        <dbReference type="ARBA" id="ARBA00022782"/>
    </source>
</evidence>
<evidence type="ECO:0000313" key="11">
    <source>
        <dbReference type="Proteomes" id="UP000494206"/>
    </source>
</evidence>
<keyword evidence="4" id="KW-0677">Repeat</keyword>
<dbReference type="PANTHER" id="PTHR12537:SF60">
    <property type="entry name" value="PUM-HD DOMAIN-CONTAINING PROTEIN"/>
    <property type="match status" value="1"/>
</dbReference>
<keyword evidence="2" id="KW-0217">Developmental protein</keyword>
<evidence type="ECO:0000256" key="2">
    <source>
        <dbReference type="ARBA" id="ARBA00022473"/>
    </source>
</evidence>
<evidence type="ECO:0000256" key="4">
    <source>
        <dbReference type="ARBA" id="ARBA00022737"/>
    </source>
</evidence>
<evidence type="ECO:0000313" key="10">
    <source>
        <dbReference type="EMBL" id="CAB3397775.1"/>
    </source>
</evidence>
<feature type="repeat" description="Pumilio" evidence="7">
    <location>
        <begin position="191"/>
        <end position="226"/>
    </location>
</feature>
<feature type="repeat" description="Pumilio" evidence="7">
    <location>
        <begin position="152"/>
        <end position="190"/>
    </location>
</feature>
<feature type="repeat" description="Pumilio" evidence="7">
    <location>
        <begin position="270"/>
        <end position="305"/>
    </location>
</feature>
<evidence type="ECO:0000256" key="3">
    <source>
        <dbReference type="ARBA" id="ARBA00022490"/>
    </source>
</evidence>
<feature type="domain" description="PUM-HD" evidence="9">
    <location>
        <begin position="1"/>
        <end position="331"/>
    </location>
</feature>
<feature type="region of interest" description="Disordered" evidence="8">
    <location>
        <begin position="914"/>
        <end position="965"/>
    </location>
</feature>
<dbReference type="Proteomes" id="UP000494206">
    <property type="component" value="Unassembled WGS sequence"/>
</dbReference>
<comment type="subcellular location">
    <subcellularLocation>
        <location evidence="1">Cytoplasm</location>
    </subcellularLocation>
</comment>
<organism evidence="10 11">
    <name type="scientific">Caenorhabditis bovis</name>
    <dbReference type="NCBI Taxonomy" id="2654633"/>
    <lineage>
        <taxon>Eukaryota</taxon>
        <taxon>Metazoa</taxon>
        <taxon>Ecdysozoa</taxon>
        <taxon>Nematoda</taxon>
        <taxon>Chromadorea</taxon>
        <taxon>Rhabditida</taxon>
        <taxon>Rhabditina</taxon>
        <taxon>Rhabditomorpha</taxon>
        <taxon>Rhabditoidea</taxon>
        <taxon>Rhabditidae</taxon>
        <taxon>Peloderinae</taxon>
        <taxon>Caenorhabditis</taxon>
    </lineage>
</organism>
<evidence type="ECO:0000256" key="1">
    <source>
        <dbReference type="ARBA" id="ARBA00004496"/>
    </source>
</evidence>
<dbReference type="Gene3D" id="1.25.10.10">
    <property type="entry name" value="Leucine-rich Repeat Variant"/>
    <property type="match status" value="1"/>
</dbReference>
<evidence type="ECO:0000256" key="7">
    <source>
        <dbReference type="PROSITE-ProRule" id="PRU00317"/>
    </source>
</evidence>
<sequence length="965" mass="111209">MKTLKLSDIRGHMLAFAKDQVGSRYIQHQIEHSDQVEKDEIFDEVLENCVELVDDIFGNYVIQKFFEHGEPRHWYGLVSALRGKIQRYAKKMYACRVLQKALEKVDEKLQLDILSEIRGQILECMEDQNGNHVVQKAVEKVHPNHIQFIVDALLSKPDKVFEMSVHTYGCRVVQRVLEHCIPEQTKHVIERIHERFEEIVVDQYGNYVIQHVVVHGSEMDKMIIVDKISKNLYNYAIQKFSSNVIEKCFQKGTVQHKNMIVKSACRITEENLPVIVLMMKDQFGNYVVQKMFEEVTPEQRRELVQVTKPHIPYLRQFQYGKPILSRLEKHFLKDSDDSFDNPTNNTNVKEVKQEVGYVENEEEEEMFDVNSLITIEDVSIGELTIQMAKLLQTLLKRGISSAGTYFEYAIKILYRSAMFKEIEPNPVVSLIVRGITMMILEKEEREEECKEVEKIIMMFVAKLAVFANAQNFALLLNELVCLIDKIFYHSEANVRQRVYQLIGLILIESNNVREVDNEIADEAWLIADDTTEVLDAVKANTLPEGIQNRWLKWLSSSVLDKIRHQLVVRLASSVHLLSFSQEQRFRFIEILANSDSVRMQDAIHQNLVESWMTHASENISQLSLFKIGHQFIIPGEDRADEKILFQFPSLILEYLDPIENPHATSIALKFAITRYIRFNTSHATNLIDFETFLTNMLDLSVTQCEESLCDWTCYAANAILITGDDGRPVDEDAENAVASGKILTPMLRRATAMLLAVCQHEDVKSRSVLMNTLFKFLIPTLLSNFDDEVRLDGIELIGSASVVDVQSYAPYLTFVIMIIETNKVKEFGEKMTVEALKKLQSICNRTITIKDRALRVKLGSLDIEKNIKEEVFEEAEGPIPETCSKKRKNSQRDVVIDSKKKKTINEEIWIETDSDEDDGCNNSFEYVPRPTRRRRTTSLASSGVPKKRSLLNLDDEKEKPNDFDL</sequence>
<keyword evidence="5" id="KW-0221">Differentiation</keyword>
<dbReference type="FunFam" id="1.25.10.10:FF:000004">
    <property type="entry name" value="Pumilio homolog 1 isoform 2"/>
    <property type="match status" value="1"/>
</dbReference>
<evidence type="ECO:0000256" key="8">
    <source>
        <dbReference type="SAM" id="MobiDB-lite"/>
    </source>
</evidence>